<dbReference type="GO" id="GO:0140662">
    <property type="term" value="F:ATP-dependent protein folding chaperone"/>
    <property type="evidence" value="ECO:0007669"/>
    <property type="project" value="InterPro"/>
</dbReference>
<keyword evidence="5" id="KW-1185">Reference proteome</keyword>
<proteinExistence type="inferred from homology"/>
<feature type="region of interest" description="Disordered" evidence="3">
    <location>
        <begin position="83"/>
        <end position="105"/>
    </location>
</feature>
<evidence type="ECO:0000313" key="5">
    <source>
        <dbReference type="Proteomes" id="UP000023152"/>
    </source>
</evidence>
<dbReference type="Gene3D" id="1.20.120.790">
    <property type="entry name" value="Heat shock protein 90, C-terminal domain"/>
    <property type="match status" value="1"/>
</dbReference>
<comment type="caution">
    <text evidence="4">The sequence shown here is derived from an EMBL/GenBank/DDBJ whole genome shotgun (WGS) entry which is preliminary data.</text>
</comment>
<evidence type="ECO:0000313" key="4">
    <source>
        <dbReference type="EMBL" id="ETN98517.1"/>
    </source>
</evidence>
<keyword evidence="2" id="KW-0143">Chaperone</keyword>
<evidence type="ECO:0000256" key="1">
    <source>
        <dbReference type="ARBA" id="ARBA00008239"/>
    </source>
</evidence>
<evidence type="ECO:0000256" key="2">
    <source>
        <dbReference type="ARBA" id="ARBA00023186"/>
    </source>
</evidence>
<dbReference type="GO" id="GO:0016887">
    <property type="term" value="F:ATP hydrolysis activity"/>
    <property type="evidence" value="ECO:0007669"/>
    <property type="project" value="InterPro"/>
</dbReference>
<dbReference type="InterPro" id="IPR001404">
    <property type="entry name" value="Hsp90_fam"/>
</dbReference>
<accession>X6L908</accession>
<dbReference type="Proteomes" id="UP000023152">
    <property type="component" value="Unassembled WGS sequence"/>
</dbReference>
<organism evidence="4 5">
    <name type="scientific">Reticulomyxa filosa</name>
    <dbReference type="NCBI Taxonomy" id="46433"/>
    <lineage>
        <taxon>Eukaryota</taxon>
        <taxon>Sar</taxon>
        <taxon>Rhizaria</taxon>
        <taxon>Retaria</taxon>
        <taxon>Foraminifera</taxon>
        <taxon>Monothalamids</taxon>
        <taxon>Reticulomyxidae</taxon>
        <taxon>Reticulomyxa</taxon>
    </lineage>
</organism>
<comment type="similarity">
    <text evidence="1">Belongs to the heat shock protein 90 family.</text>
</comment>
<gene>
    <name evidence="4" type="ORF">RFI_38976</name>
</gene>
<dbReference type="AlphaFoldDB" id="X6L908"/>
<protein>
    <submittedName>
        <fullName evidence="4">Uncharacterized protein</fullName>
    </submittedName>
</protein>
<evidence type="ECO:0000256" key="3">
    <source>
        <dbReference type="SAM" id="MobiDB-lite"/>
    </source>
</evidence>
<dbReference type="GO" id="GO:0005524">
    <property type="term" value="F:ATP binding"/>
    <property type="evidence" value="ECO:0007669"/>
    <property type="project" value="InterPro"/>
</dbReference>
<dbReference type="GO" id="GO:0051082">
    <property type="term" value="F:unfolded protein binding"/>
    <property type="evidence" value="ECO:0007669"/>
    <property type="project" value="InterPro"/>
</dbReference>
<reference evidence="4 5" key="1">
    <citation type="journal article" date="2013" name="Curr. Biol.">
        <title>The Genome of the Foraminiferan Reticulomyxa filosa.</title>
        <authorList>
            <person name="Glockner G."/>
            <person name="Hulsmann N."/>
            <person name="Schleicher M."/>
            <person name="Noegel A.A."/>
            <person name="Eichinger L."/>
            <person name="Gallinger C."/>
            <person name="Pawlowski J."/>
            <person name="Sierra R."/>
            <person name="Euteneuer U."/>
            <person name="Pillet L."/>
            <person name="Moustafa A."/>
            <person name="Platzer M."/>
            <person name="Groth M."/>
            <person name="Szafranski K."/>
            <person name="Schliwa M."/>
        </authorList>
    </citation>
    <scope>NUCLEOTIDE SEQUENCE [LARGE SCALE GENOMIC DNA]</scope>
</reference>
<name>X6L908_RETFI</name>
<dbReference type="Pfam" id="PF00183">
    <property type="entry name" value="HSP90"/>
    <property type="match status" value="1"/>
</dbReference>
<sequence>MKAQALRDNSMTQYVQSKKTIEEKFAADLFDKTIKDMLLLFETALLTDGFSLEEPVKFDGSIHKLIKFFIIFIIIKNANVPQEATKKDQKNKRRTNQTMKQKMPTWKRKKYHQCKKLVLCKVKQRNGHSFLFSRRFVF</sequence>
<dbReference type="EMBL" id="ASPP01046485">
    <property type="protein sequence ID" value="ETN98517.1"/>
    <property type="molecule type" value="Genomic_DNA"/>
</dbReference>
<dbReference type="InterPro" id="IPR037196">
    <property type="entry name" value="HSP90_C"/>
</dbReference>
<dbReference type="SUPFAM" id="SSF110942">
    <property type="entry name" value="HSP90 C-terminal domain"/>
    <property type="match status" value="1"/>
</dbReference>